<dbReference type="RefSeq" id="WP_166411335.1">
    <property type="nucleotide sequence ID" value="NZ_CP049869.1"/>
</dbReference>
<name>A0A6G7YQD4_9SPHN</name>
<dbReference type="Proteomes" id="UP000503222">
    <property type="component" value="Chromosome"/>
</dbReference>
<dbReference type="KEGG" id="spii:G7077_08595"/>
<reference evidence="1 2" key="1">
    <citation type="submission" date="2020-03" db="EMBL/GenBank/DDBJ databases">
        <title>Sphingomonas sp. nov., isolated from fish.</title>
        <authorList>
            <person name="Hyun D.-W."/>
            <person name="Bae J.-W."/>
        </authorList>
    </citation>
    <scope>NUCLEOTIDE SEQUENCE [LARGE SCALE GENOMIC DNA]</scope>
    <source>
        <strain evidence="1 2">HDW15B</strain>
    </source>
</reference>
<gene>
    <name evidence="1" type="ORF">G7077_08595</name>
</gene>
<sequence length="314" mass="36405">MAKIVRNPNVPDRVKMVDHKRYAHAPEELSAELTDWYENGYLLVLQNYKFEAGCETFNKLLFPNQKYAAKTILHVDEEAHGEAPRKREWEEMAKLLGPTDVEYEEFQSAVGAANAELIRLADSLFPFYRYEKRYCVYNLTEMLAHNMHFDSPQHAGEFSQLRIFVNLDAFPRIWRVGGTIEHVAGDCYETAKLQDTIGLHPRQFTRATTVATYGDRYNSGAHNQPMHSIAFQPGEVWFLNPNMVAHEVVYGRRLLDGVFLFNASYLRNPERYYPAIVEDLHKQKLGRGGYWWRTRKAAIAARVRSGISRLSERR</sequence>
<dbReference type="Pfam" id="PF11004">
    <property type="entry name" value="Kdo_hydroxy"/>
    <property type="match status" value="1"/>
</dbReference>
<organism evidence="1 2">
    <name type="scientific">Sphingomonas piscis</name>
    <dbReference type="NCBI Taxonomy" id="2714943"/>
    <lineage>
        <taxon>Bacteria</taxon>
        <taxon>Pseudomonadati</taxon>
        <taxon>Pseudomonadota</taxon>
        <taxon>Alphaproteobacteria</taxon>
        <taxon>Sphingomonadales</taxon>
        <taxon>Sphingomonadaceae</taxon>
        <taxon>Sphingomonas</taxon>
    </lineage>
</organism>
<evidence type="ECO:0000313" key="2">
    <source>
        <dbReference type="Proteomes" id="UP000503222"/>
    </source>
</evidence>
<dbReference type="AlphaFoldDB" id="A0A6G7YQD4"/>
<dbReference type="EMBL" id="CP049869">
    <property type="protein sequence ID" value="QIK78944.1"/>
    <property type="molecule type" value="Genomic_DNA"/>
</dbReference>
<proteinExistence type="predicted"/>
<protein>
    <submittedName>
        <fullName evidence="1">Uncharacterized protein</fullName>
    </submittedName>
</protein>
<dbReference type="InterPro" id="IPR021266">
    <property type="entry name" value="Kdo_hydroxlase"/>
</dbReference>
<accession>A0A6G7YQD4</accession>
<evidence type="ECO:0000313" key="1">
    <source>
        <dbReference type="EMBL" id="QIK78944.1"/>
    </source>
</evidence>
<keyword evidence="2" id="KW-1185">Reference proteome</keyword>